<evidence type="ECO:0000256" key="5">
    <source>
        <dbReference type="SAM" id="MobiDB-lite"/>
    </source>
</evidence>
<feature type="compositionally biased region" description="Basic and acidic residues" evidence="5">
    <location>
        <begin position="986"/>
        <end position="996"/>
    </location>
</feature>
<dbReference type="GO" id="GO:0005882">
    <property type="term" value="C:intermediate filament"/>
    <property type="evidence" value="ECO:0007669"/>
    <property type="project" value="UniProtKB-KW"/>
</dbReference>
<feature type="compositionally biased region" description="Low complexity" evidence="5">
    <location>
        <begin position="680"/>
        <end position="699"/>
    </location>
</feature>
<feature type="compositionally biased region" description="Basic and acidic residues" evidence="5">
    <location>
        <begin position="598"/>
        <end position="617"/>
    </location>
</feature>
<accession>A0A6P9CP82</accession>
<evidence type="ECO:0000256" key="1">
    <source>
        <dbReference type="ARBA" id="ARBA00022754"/>
    </source>
</evidence>
<feature type="compositionally biased region" description="Basic and acidic residues" evidence="5">
    <location>
        <begin position="1714"/>
        <end position="1725"/>
    </location>
</feature>
<feature type="compositionally biased region" description="Basic and acidic residues" evidence="5">
    <location>
        <begin position="942"/>
        <end position="955"/>
    </location>
</feature>
<dbReference type="GO" id="GO:0030844">
    <property type="term" value="P:positive regulation of intermediate filament depolymerization"/>
    <property type="evidence" value="ECO:0007669"/>
    <property type="project" value="TreeGrafter"/>
</dbReference>
<feature type="region of interest" description="Disordered" evidence="5">
    <location>
        <begin position="1634"/>
        <end position="1663"/>
    </location>
</feature>
<proteinExistence type="inferred from homology"/>
<feature type="region of interest" description="Disordered" evidence="5">
    <location>
        <begin position="971"/>
        <end position="1034"/>
    </location>
</feature>
<keyword evidence="7" id="KW-1185">Reference proteome</keyword>
<feature type="coiled-coil region" evidence="4">
    <location>
        <begin position="340"/>
        <end position="413"/>
    </location>
</feature>
<dbReference type="CTD" id="10763"/>
<dbReference type="SUPFAM" id="SSF64593">
    <property type="entry name" value="Intermediate filament protein, coiled coil region"/>
    <property type="match status" value="2"/>
</dbReference>
<dbReference type="Gene3D" id="1.20.5.1160">
    <property type="entry name" value="Vasodilator-stimulated phosphoprotein"/>
    <property type="match status" value="1"/>
</dbReference>
<dbReference type="FunFam" id="1.20.5.170:FF:000081">
    <property type="entry name" value="Nestin"/>
    <property type="match status" value="1"/>
</dbReference>
<dbReference type="OMA" id="LSQQWAQ"/>
<dbReference type="InParanoid" id="A0A6P9CP82"/>
<organism evidence="7 8">
    <name type="scientific">Pantherophis guttatus</name>
    <name type="common">Corn snake</name>
    <name type="synonym">Elaphe guttata</name>
    <dbReference type="NCBI Taxonomy" id="94885"/>
    <lineage>
        <taxon>Eukaryota</taxon>
        <taxon>Metazoa</taxon>
        <taxon>Chordata</taxon>
        <taxon>Craniata</taxon>
        <taxon>Vertebrata</taxon>
        <taxon>Euteleostomi</taxon>
        <taxon>Lepidosauria</taxon>
        <taxon>Squamata</taxon>
        <taxon>Bifurcata</taxon>
        <taxon>Unidentata</taxon>
        <taxon>Episquamata</taxon>
        <taxon>Toxicofera</taxon>
        <taxon>Serpentes</taxon>
        <taxon>Colubroidea</taxon>
        <taxon>Colubridae</taxon>
        <taxon>Colubrinae</taxon>
        <taxon>Pantherophis</taxon>
    </lineage>
</organism>
<feature type="region of interest" description="Disordered" evidence="5">
    <location>
        <begin position="763"/>
        <end position="796"/>
    </location>
</feature>
<dbReference type="KEGG" id="pgut:117670103"/>
<dbReference type="PANTHER" id="PTHR47051">
    <property type="entry name" value="NESTIN"/>
    <property type="match status" value="1"/>
</dbReference>
<dbReference type="Pfam" id="PF00038">
    <property type="entry name" value="Filament"/>
    <property type="match status" value="1"/>
</dbReference>
<evidence type="ECO:0000259" key="6">
    <source>
        <dbReference type="PROSITE" id="PS51842"/>
    </source>
</evidence>
<reference evidence="8" key="1">
    <citation type="submission" date="2025-08" db="UniProtKB">
        <authorList>
            <consortium name="RefSeq"/>
        </authorList>
    </citation>
    <scope>IDENTIFICATION</scope>
    <source>
        <tissue evidence="8">Blood</tissue>
    </source>
</reference>
<dbReference type="InterPro" id="IPR031211">
    <property type="entry name" value="Nestin"/>
</dbReference>
<dbReference type="Proteomes" id="UP001652622">
    <property type="component" value="Unplaced"/>
</dbReference>
<feature type="region of interest" description="Disordered" evidence="5">
    <location>
        <begin position="1058"/>
        <end position="1456"/>
    </location>
</feature>
<dbReference type="RefSeq" id="XP_034280911.1">
    <property type="nucleotide sequence ID" value="XM_034425020.2"/>
</dbReference>
<gene>
    <name evidence="8" type="primary">NES</name>
</gene>
<feature type="compositionally biased region" description="Acidic residues" evidence="5">
    <location>
        <begin position="1019"/>
        <end position="1032"/>
    </location>
</feature>
<feature type="compositionally biased region" description="Basic and acidic residues" evidence="5">
    <location>
        <begin position="1133"/>
        <end position="1148"/>
    </location>
</feature>
<dbReference type="GeneID" id="117670103"/>
<feature type="region of interest" description="Disordered" evidence="5">
    <location>
        <begin position="829"/>
        <end position="955"/>
    </location>
</feature>
<feature type="region of interest" description="Disordered" evidence="5">
    <location>
        <begin position="1558"/>
        <end position="1621"/>
    </location>
</feature>
<feature type="compositionally biased region" description="Basic and acidic residues" evidence="5">
    <location>
        <begin position="1188"/>
        <end position="1210"/>
    </location>
</feature>
<dbReference type="SMART" id="SM01391">
    <property type="entry name" value="Filament"/>
    <property type="match status" value="1"/>
</dbReference>
<sequence length="1735" mass="190313">MVVWIQKNSGVGEERQLGDPPYQGDVEEPLDFLGGGATTARGEQLRGGISKAPFLPPGFRRNAALLGRWWGGGVKPSLLGQEPPLHMNSSAELPIPCSPARLLQSALLSLGWTLPPKGVWKMETFLSSSRSLGEESLQMWDLNKRLEAYLARVKFLEEENELLKAEIQGLKGGLVETPWRAKYEAEVATLRATLDQAYQEKCVVELARDSLYEEVQQVKSRCQRERAAQEETKMFLSLSKKEMEEEKRAHIWLREKATQLEKEMEDLVEAHQEELLRLDQEMTSFSQSLDGFRAVPVCFQPVEVEDYAKRLTNIWKGAVETYKMEVSQLEASLCEAKENLWKATERNRQNQLQLQQLEKELASLKVRKKMLEDSLSQQWAQQQGDAEKLQMAMEALEEEKQSLRGQISQVLEDRQQLMHLKMSLSLEVATYRTLLEAESTRLQLPATDLQLARGLRDATTESTLGRLQGPSVDRGSRDVRPSPAALPKLRGFQSKVESPSWGVKTPSSAAREFQKANASLRHSQATKSADGLLPPPKEPSAFRLDSSQHSQRVTITQTESLAQSVFCTRPPLTFNSVEPEEASGRSIGSLDQGEESEQEAKPEAEGRGEEGEKASGEKEEEEEETQLSREPPAEREILNGPFLSQMVTEAVETAIQEVNPQETHLESSLLKAVKSQADVSSDSSSSLEEENTLPLSSTEGLEKAQQDQRGGGQPTDPLEEFQVCEDFAEVNGGQEAWAELQGTEEAWRALKAEASVALGAELPRAERMEGGGGGVLVPGEKETNEETGSPEWEERDVDEELPALLGGMLGNAVGEAPKKSEFATEAATNVNGSQEGWELGSPPTDVLEGAPEVNMEEVYGGAEDVEMVSQEDLLSEDSKEPQSPPRKDNQQAELLENEHLEVEGSPAKEDRSPTTHTALSAGEPQKALFLEMEQENVESPEELLHETDSALPKNEEKDLDAEVFCMEDALPRSSGSAIDENGTLTDEPKGVESREVMEEEEEEEEEEGEGVVGPLPTEDMGDEGTMETEGYLDLEAPKRILELGATLPREDLASIQVQETLQEEQRTKVAEEQLLEEHKEGGRGLPETPLQDESSNLEERDLVTISGGPETEPLTDVLQMEDVRGAAVTENLLQKKENAPECSDDKGLGLDNHQAGEQPAEEAEDPSREETTWPEEVQEVGSPPEAKAPAEDSVSHREDSGSEETLEHPDFVPNSQSERGGAEEENAQLGETWPGHPALDNGLAMLETPSLPSLEREEVPLLAQEAEAPILEEGPASLLLAKEDGVEEGPPKGGSDRRPQADGPCSEEPLATGDSAEAVIQRFTEDQGPGEEEVPREDEQKELQGAPGLEPEEDPWQEGEVAKGPAVPKEEVVAELPLEPGEGFGFPADGFDPSYTQQEEEEEEEEEEEDQGPLESSDQDSTDVAPAKVSPLTSVTDLGEIVLEGDGSLSGPKGAVESDMLESCEDECFHVLDPEDLIQQKFVTVEDPPGTSFPETFPEDVVGLPLESKGDPNILEIVEQALEFNQELMKAAEDELGGLGKGAQYSPEERSPYASLVCLDQGPPQVSTEAPEGSSPIPREAHPLGESQANGLQEEPNLDEFPSELLNGLRQGKTDPPGDEDFIKEVTIAPQFCTGDNFPMAETLSQTPPPVPASEEGFRSGDTSPEVLEKVSLDQEGQELLDENILGDLRQKTCVKGGKDTKLEPMPFLFGDEIRRQPLEFRPEGDLDLQPSEDD</sequence>
<dbReference type="PROSITE" id="PS00226">
    <property type="entry name" value="IF_ROD_1"/>
    <property type="match status" value="1"/>
</dbReference>
<keyword evidence="1 3" id="KW-0403">Intermediate filament</keyword>
<evidence type="ECO:0000313" key="8">
    <source>
        <dbReference type="RefSeq" id="XP_034280911.1"/>
    </source>
</evidence>
<dbReference type="GO" id="GO:0031730">
    <property type="term" value="F:CCR5 chemokine receptor binding"/>
    <property type="evidence" value="ECO:0007669"/>
    <property type="project" value="TreeGrafter"/>
</dbReference>
<keyword evidence="2 4" id="KW-0175">Coiled coil</keyword>
<dbReference type="PANTHER" id="PTHR47051:SF1">
    <property type="entry name" value="NESTIN"/>
    <property type="match status" value="1"/>
</dbReference>
<protein>
    <submittedName>
        <fullName evidence="8">Nestin</fullName>
    </submittedName>
</protein>
<feature type="region of interest" description="Disordered" evidence="5">
    <location>
        <begin position="460"/>
        <end position="551"/>
    </location>
</feature>
<feature type="coiled-coil region" evidence="4">
    <location>
        <begin position="139"/>
        <end position="281"/>
    </location>
</feature>
<evidence type="ECO:0000313" key="7">
    <source>
        <dbReference type="Proteomes" id="UP001652622"/>
    </source>
</evidence>
<feature type="domain" description="IF rod" evidence="6">
    <location>
        <begin position="135"/>
        <end position="442"/>
    </location>
</feature>
<dbReference type="PROSITE" id="PS51842">
    <property type="entry name" value="IF_ROD_2"/>
    <property type="match status" value="1"/>
</dbReference>
<name>A0A6P9CP82_PANGU</name>
<feature type="compositionally biased region" description="Basic and acidic residues" evidence="5">
    <location>
        <begin position="1063"/>
        <end position="1082"/>
    </location>
</feature>
<feature type="compositionally biased region" description="Acidic residues" evidence="5">
    <location>
        <begin position="932"/>
        <end position="941"/>
    </location>
</feature>
<comment type="similarity">
    <text evidence="3">Belongs to the intermediate filament family.</text>
</comment>
<evidence type="ECO:0000256" key="2">
    <source>
        <dbReference type="ARBA" id="ARBA00023054"/>
    </source>
</evidence>
<feature type="compositionally biased region" description="Polar residues" evidence="5">
    <location>
        <begin position="516"/>
        <end position="527"/>
    </location>
</feature>
<evidence type="ECO:0000256" key="3">
    <source>
        <dbReference type="RuleBase" id="RU000685"/>
    </source>
</evidence>
<feature type="region of interest" description="Disordered" evidence="5">
    <location>
        <begin position="1714"/>
        <end position="1735"/>
    </location>
</feature>
<feature type="compositionally biased region" description="Acidic residues" evidence="5">
    <location>
        <begin position="997"/>
        <end position="1009"/>
    </location>
</feature>
<dbReference type="InterPro" id="IPR039008">
    <property type="entry name" value="IF_rod_dom"/>
</dbReference>
<dbReference type="GO" id="GO:0019215">
    <property type="term" value="F:intermediate filament binding"/>
    <property type="evidence" value="ECO:0007669"/>
    <property type="project" value="InterPro"/>
</dbReference>
<dbReference type="InterPro" id="IPR018039">
    <property type="entry name" value="IF_conserved"/>
</dbReference>
<dbReference type="Gene3D" id="1.20.5.170">
    <property type="match status" value="1"/>
</dbReference>
<evidence type="ECO:0000256" key="4">
    <source>
        <dbReference type="SAM" id="Coils"/>
    </source>
</evidence>
<feature type="compositionally biased region" description="Basic and acidic residues" evidence="5">
    <location>
        <begin position="876"/>
        <end position="913"/>
    </location>
</feature>
<feature type="compositionally biased region" description="Acidic residues" evidence="5">
    <location>
        <begin position="1398"/>
        <end position="1421"/>
    </location>
</feature>
<feature type="region of interest" description="Disordered" evidence="5">
    <location>
        <begin position="572"/>
        <end position="720"/>
    </location>
</feature>